<organism evidence="2 3">
    <name type="scientific">Limnoglobus roseus</name>
    <dbReference type="NCBI Taxonomy" id="2598579"/>
    <lineage>
        <taxon>Bacteria</taxon>
        <taxon>Pseudomonadati</taxon>
        <taxon>Planctomycetota</taxon>
        <taxon>Planctomycetia</taxon>
        <taxon>Gemmatales</taxon>
        <taxon>Gemmataceae</taxon>
        <taxon>Limnoglobus</taxon>
    </lineage>
</organism>
<protein>
    <recommendedName>
        <fullName evidence="4">Head-tail adaptor protein</fullName>
    </recommendedName>
</protein>
<dbReference type="RefSeq" id="WP_149108808.1">
    <property type="nucleotide sequence ID" value="NZ_CP042425.1"/>
</dbReference>
<dbReference type="KEGG" id="lrs:PX52LOC_00734"/>
<accession>A0A5C1A7C6</accession>
<dbReference type="OrthoDB" id="8640229at2"/>
<gene>
    <name evidence="2" type="ORF">PX52LOC_00734</name>
</gene>
<dbReference type="AlphaFoldDB" id="A0A5C1A7C6"/>
<evidence type="ECO:0000256" key="1">
    <source>
        <dbReference type="SAM" id="MobiDB-lite"/>
    </source>
</evidence>
<sequence>MNKAGDYSDRCVWQTRTIGKDATGQDVESFPDGGFLWCSVEPETGRRQDDYGTPQTGENGTIRIRNYPGVSALDRLYRPEWDETWILDTVVYGDDETICAAHTFEALEV</sequence>
<feature type="region of interest" description="Disordered" evidence="1">
    <location>
        <begin position="44"/>
        <end position="63"/>
    </location>
</feature>
<dbReference type="Gene3D" id="2.40.10.270">
    <property type="entry name" value="Bacteriophage SPP1 head-tail adaptor protein"/>
    <property type="match status" value="1"/>
</dbReference>
<dbReference type="EMBL" id="CP042425">
    <property type="protein sequence ID" value="QEL13876.1"/>
    <property type="molecule type" value="Genomic_DNA"/>
</dbReference>
<name>A0A5C1A7C6_9BACT</name>
<evidence type="ECO:0000313" key="3">
    <source>
        <dbReference type="Proteomes" id="UP000324974"/>
    </source>
</evidence>
<evidence type="ECO:0008006" key="4">
    <source>
        <dbReference type="Google" id="ProtNLM"/>
    </source>
</evidence>
<dbReference type="Pfam" id="PF05521">
    <property type="entry name" value="Phage_HCP"/>
    <property type="match status" value="1"/>
</dbReference>
<dbReference type="Proteomes" id="UP000324974">
    <property type="component" value="Chromosome"/>
</dbReference>
<reference evidence="3" key="1">
    <citation type="submission" date="2019-08" db="EMBL/GenBank/DDBJ databases">
        <title>Limnoglobus roseus gen. nov., sp. nov., a novel freshwater planctomycete with a giant genome from the family Gemmataceae.</title>
        <authorList>
            <person name="Kulichevskaya I.S."/>
            <person name="Naumoff D.G."/>
            <person name="Miroshnikov K."/>
            <person name="Ivanova A."/>
            <person name="Philippov D.A."/>
            <person name="Hakobyan A."/>
            <person name="Rijpstra I.C."/>
            <person name="Sinninghe Damste J.S."/>
            <person name="Liesack W."/>
            <person name="Dedysh S.N."/>
        </authorList>
    </citation>
    <scope>NUCLEOTIDE SEQUENCE [LARGE SCALE GENOMIC DNA]</scope>
    <source>
        <strain evidence="3">PX52</strain>
    </source>
</reference>
<dbReference type="InterPro" id="IPR008767">
    <property type="entry name" value="Phage_SPP1_head-tail_adaptor"/>
</dbReference>
<dbReference type="InterPro" id="IPR038666">
    <property type="entry name" value="SSP1_head-tail_sf"/>
</dbReference>
<keyword evidence="3" id="KW-1185">Reference proteome</keyword>
<proteinExistence type="predicted"/>
<evidence type="ECO:0000313" key="2">
    <source>
        <dbReference type="EMBL" id="QEL13876.1"/>
    </source>
</evidence>